<gene>
    <name evidence="2" type="ORF">J3D65DRAFT_458558</name>
</gene>
<evidence type="ECO:0000313" key="3">
    <source>
        <dbReference type="Proteomes" id="UP001360953"/>
    </source>
</evidence>
<accession>A0ABR1LJ00</accession>
<protein>
    <submittedName>
        <fullName evidence="2">Uncharacterized protein</fullName>
    </submittedName>
</protein>
<name>A0ABR1LJ00_9PEZI</name>
<dbReference type="GeneID" id="92029319"/>
<dbReference type="Proteomes" id="UP001360953">
    <property type="component" value="Unassembled WGS sequence"/>
</dbReference>
<keyword evidence="3" id="KW-1185">Reference proteome</keyword>
<dbReference type="EMBL" id="JBBPEH010000009">
    <property type="protein sequence ID" value="KAK7533835.1"/>
    <property type="molecule type" value="Genomic_DNA"/>
</dbReference>
<dbReference type="RefSeq" id="XP_066652874.1">
    <property type="nucleotide sequence ID" value="XM_066796413.1"/>
</dbReference>
<comment type="caution">
    <text evidence="2">The sequence shown here is derived from an EMBL/GenBank/DDBJ whole genome shotgun (WGS) entry which is preliminary data.</text>
</comment>
<proteinExistence type="predicted"/>
<sequence>MSEKRNGPKNRRKRSSVEQKSIRGQLECVRRLFRTISSQPNPPPRKATHQTNKTCSQPHLPNPPRHSRPPDPQKGPALRLSHHGPYLPRREQTEERRQPTHLSLKQPNKERKKGQRTRNEKEQGQWTHRLTSHLVRATQPSPSPCLCLISGAQETWPRSRAMWYDISTYRKFVGRLGRRRSCVTHAALCSAAEPLKGVCGEEMSCLKIGRCEGAVLRWRRV</sequence>
<feature type="region of interest" description="Disordered" evidence="1">
    <location>
        <begin position="1"/>
        <end position="124"/>
    </location>
</feature>
<feature type="compositionally biased region" description="Basic and acidic residues" evidence="1">
    <location>
        <begin position="88"/>
        <end position="98"/>
    </location>
</feature>
<evidence type="ECO:0000256" key="1">
    <source>
        <dbReference type="SAM" id="MobiDB-lite"/>
    </source>
</evidence>
<reference evidence="2 3" key="1">
    <citation type="submission" date="2024-04" db="EMBL/GenBank/DDBJ databases">
        <title>Phyllosticta paracitricarpa is synonymous to the EU quarantine fungus P. citricarpa based on phylogenomic analyses.</title>
        <authorList>
            <consortium name="Lawrence Berkeley National Laboratory"/>
            <person name="Van ingen-buijs V.A."/>
            <person name="Van westerhoven A.C."/>
            <person name="Haridas S."/>
            <person name="Skiadas P."/>
            <person name="Martin F."/>
            <person name="Groenewald J.Z."/>
            <person name="Crous P.W."/>
            <person name="Seidl M.F."/>
        </authorList>
    </citation>
    <scope>NUCLEOTIDE SEQUENCE [LARGE SCALE GENOMIC DNA]</scope>
    <source>
        <strain evidence="2 3">CPC 17464</strain>
    </source>
</reference>
<evidence type="ECO:0000313" key="2">
    <source>
        <dbReference type="EMBL" id="KAK7533835.1"/>
    </source>
</evidence>
<organism evidence="2 3">
    <name type="scientific">Phyllosticta citribraziliensis</name>
    <dbReference type="NCBI Taxonomy" id="989973"/>
    <lineage>
        <taxon>Eukaryota</taxon>
        <taxon>Fungi</taxon>
        <taxon>Dikarya</taxon>
        <taxon>Ascomycota</taxon>
        <taxon>Pezizomycotina</taxon>
        <taxon>Dothideomycetes</taxon>
        <taxon>Dothideomycetes incertae sedis</taxon>
        <taxon>Botryosphaeriales</taxon>
        <taxon>Phyllostictaceae</taxon>
        <taxon>Phyllosticta</taxon>
    </lineage>
</organism>